<proteinExistence type="inferred from homology"/>
<protein>
    <recommendedName>
        <fullName evidence="8">Guanidinium exporter</fullName>
    </recommendedName>
</protein>
<keyword evidence="5 10" id="KW-1133">Transmembrane helix</keyword>
<evidence type="ECO:0000256" key="7">
    <source>
        <dbReference type="ARBA" id="ARBA00038151"/>
    </source>
</evidence>
<evidence type="ECO:0000313" key="11">
    <source>
        <dbReference type="EMBL" id="MDZ5762738.1"/>
    </source>
</evidence>
<dbReference type="InterPro" id="IPR000390">
    <property type="entry name" value="Small_drug/metabolite_transptr"/>
</dbReference>
<evidence type="ECO:0000256" key="1">
    <source>
        <dbReference type="ARBA" id="ARBA00004651"/>
    </source>
</evidence>
<evidence type="ECO:0000313" key="12">
    <source>
        <dbReference type="Proteomes" id="UP001293791"/>
    </source>
</evidence>
<dbReference type="InterPro" id="IPR037185">
    <property type="entry name" value="EmrE-like"/>
</dbReference>
<keyword evidence="2" id="KW-0813">Transport</keyword>
<evidence type="ECO:0000256" key="3">
    <source>
        <dbReference type="ARBA" id="ARBA00022475"/>
    </source>
</evidence>
<organism evidence="11 12">
    <name type="scientific">Candidatus Cyrtobacter comes</name>
    <dbReference type="NCBI Taxonomy" id="675776"/>
    <lineage>
        <taxon>Bacteria</taxon>
        <taxon>Pseudomonadati</taxon>
        <taxon>Pseudomonadota</taxon>
        <taxon>Alphaproteobacteria</taxon>
        <taxon>Rickettsiales</taxon>
        <taxon>Candidatus Midichloriaceae</taxon>
        <taxon>Candidatus Cyrtobacter</taxon>
    </lineage>
</organism>
<evidence type="ECO:0000256" key="6">
    <source>
        <dbReference type="ARBA" id="ARBA00023136"/>
    </source>
</evidence>
<dbReference type="Proteomes" id="UP001293791">
    <property type="component" value="Unassembled WGS sequence"/>
</dbReference>
<dbReference type="Pfam" id="PF00893">
    <property type="entry name" value="Multi_Drug_Res"/>
    <property type="match status" value="1"/>
</dbReference>
<comment type="similarity">
    <text evidence="7">Belongs to the drug/metabolite transporter (DMT) superfamily. Small multidrug resistance (SMR) (TC 2.A.7.1) family. Gdx/SugE subfamily.</text>
</comment>
<evidence type="ECO:0000256" key="5">
    <source>
        <dbReference type="ARBA" id="ARBA00022989"/>
    </source>
</evidence>
<accession>A0ABU5L9D4</accession>
<evidence type="ECO:0000256" key="2">
    <source>
        <dbReference type="ARBA" id="ARBA00022448"/>
    </source>
</evidence>
<gene>
    <name evidence="11" type="ORF">Cyrtocomes_01132</name>
</gene>
<feature type="transmembrane region" description="Helical" evidence="10">
    <location>
        <begin position="58"/>
        <end position="78"/>
    </location>
</feature>
<comment type="subcellular location">
    <subcellularLocation>
        <location evidence="1 9">Cell membrane</location>
        <topology evidence="1 9">Multi-pass membrane protein</topology>
    </subcellularLocation>
</comment>
<evidence type="ECO:0000256" key="10">
    <source>
        <dbReference type="SAM" id="Phobius"/>
    </source>
</evidence>
<keyword evidence="6 10" id="KW-0472">Membrane</keyword>
<evidence type="ECO:0000256" key="4">
    <source>
        <dbReference type="ARBA" id="ARBA00022692"/>
    </source>
</evidence>
<reference evidence="11 12" key="1">
    <citation type="submission" date="2023-02" db="EMBL/GenBank/DDBJ databases">
        <title>Host association and intracellularity evolved multiple times independently in the Rickettsiales.</title>
        <authorList>
            <person name="Castelli M."/>
            <person name="Nardi T."/>
            <person name="Gammuto L."/>
            <person name="Bellinzona G."/>
            <person name="Sabaneyeva E."/>
            <person name="Potekhin A."/>
            <person name="Serra V."/>
            <person name="Petroni G."/>
            <person name="Sassera D."/>
        </authorList>
    </citation>
    <scope>NUCLEOTIDE SEQUENCE [LARGE SCALE GENOMIC DNA]</scope>
    <source>
        <strain evidence="11 12">BOD18</strain>
    </source>
</reference>
<feature type="transmembrane region" description="Helical" evidence="10">
    <location>
        <begin position="5"/>
        <end position="24"/>
    </location>
</feature>
<feature type="transmembrane region" description="Helical" evidence="10">
    <location>
        <begin position="84"/>
        <end position="102"/>
    </location>
</feature>
<evidence type="ECO:0000256" key="9">
    <source>
        <dbReference type="RuleBase" id="RU003942"/>
    </source>
</evidence>
<dbReference type="EMBL" id="JARGYT010000099">
    <property type="protein sequence ID" value="MDZ5762738.1"/>
    <property type="molecule type" value="Genomic_DNA"/>
</dbReference>
<name>A0ABU5L9D4_9RICK</name>
<dbReference type="Gene3D" id="1.10.3730.20">
    <property type="match status" value="1"/>
</dbReference>
<dbReference type="SUPFAM" id="SSF103481">
    <property type="entry name" value="Multidrug resistance efflux transporter EmrE"/>
    <property type="match status" value="1"/>
</dbReference>
<keyword evidence="3" id="KW-1003">Cell membrane</keyword>
<keyword evidence="4 9" id="KW-0812">Transmembrane</keyword>
<sequence length="103" mass="11661">MESWFYLIIAGFSEVAFAICLKLSEQFTKIVYTILFIVFAIISFFFMSKAMRDLPISIVYAVWTGIGISGTTVFEIIMSGELNPMRILLIIVLMFCILGLKVT</sequence>
<evidence type="ECO:0000256" key="8">
    <source>
        <dbReference type="ARBA" id="ARBA00039168"/>
    </source>
</evidence>
<keyword evidence="12" id="KW-1185">Reference proteome</keyword>
<dbReference type="PANTHER" id="PTHR30561">
    <property type="entry name" value="SMR FAMILY PROTON-DEPENDENT DRUG EFFLUX TRANSPORTER SUGE"/>
    <property type="match status" value="1"/>
</dbReference>
<feature type="transmembrane region" description="Helical" evidence="10">
    <location>
        <begin position="30"/>
        <end position="46"/>
    </location>
</feature>
<comment type="caution">
    <text evidence="11">The sequence shown here is derived from an EMBL/GenBank/DDBJ whole genome shotgun (WGS) entry which is preliminary data.</text>
</comment>
<dbReference type="PANTHER" id="PTHR30561:SF0">
    <property type="entry name" value="GUANIDINIUM EXPORTER"/>
    <property type="match status" value="1"/>
</dbReference>
<dbReference type="RefSeq" id="WP_322498182.1">
    <property type="nucleotide sequence ID" value="NZ_JARGYT010000099.1"/>
</dbReference>
<dbReference type="InterPro" id="IPR045324">
    <property type="entry name" value="Small_multidrug_res"/>
</dbReference>